<dbReference type="Proteomes" id="UP000235965">
    <property type="component" value="Unassembled WGS sequence"/>
</dbReference>
<proteinExistence type="predicted"/>
<protein>
    <submittedName>
        <fullName evidence="2">Uncharacterized protein</fullName>
    </submittedName>
</protein>
<name>A0A2J7Q557_9NEOP</name>
<dbReference type="EMBL" id="NEVH01018372">
    <property type="protein sequence ID" value="PNF23713.1"/>
    <property type="molecule type" value="Genomic_DNA"/>
</dbReference>
<accession>A0A2J7Q557</accession>
<evidence type="ECO:0000256" key="1">
    <source>
        <dbReference type="SAM" id="MobiDB-lite"/>
    </source>
</evidence>
<feature type="region of interest" description="Disordered" evidence="1">
    <location>
        <begin position="1"/>
        <end position="29"/>
    </location>
</feature>
<dbReference type="AlphaFoldDB" id="A0A2J7Q557"/>
<dbReference type="OrthoDB" id="8118055at2759"/>
<comment type="caution">
    <text evidence="2">The sequence shown here is derived from an EMBL/GenBank/DDBJ whole genome shotgun (WGS) entry which is preliminary data.</text>
</comment>
<feature type="region of interest" description="Disordered" evidence="1">
    <location>
        <begin position="153"/>
        <end position="180"/>
    </location>
</feature>
<feature type="compositionally biased region" description="Basic and acidic residues" evidence="1">
    <location>
        <begin position="153"/>
        <end position="172"/>
    </location>
</feature>
<sequence length="287" mass="32294">MEKQTVPPIPSYTPENKAPDSAEDVKQFKKTQDHVERLLSDMGDAVDVIRASTQNDNQLQEAKETSYSKSEQYNKTVPTISIFDRTSEDFPVELNSNVLEGNVSMSEGKVKSDKVMEPELIKGQENKPVIPAAGTDDFLEYRADDSDRVYAVRNYEEGARDNDEDRDPEKLYDGSSVQHNFSDQAVAADSGEITVESEIRAQSGDHTTEEEMTDTQSGFPELMRHFLLMAAAPAKPRFDPQSLLERIRSEAKYKNNATWEQDYQLLSCAAQPFLQRLSMSGEIFDSS</sequence>
<reference evidence="2 3" key="1">
    <citation type="submission" date="2017-12" db="EMBL/GenBank/DDBJ databases">
        <title>Hemimetabolous genomes reveal molecular basis of termite eusociality.</title>
        <authorList>
            <person name="Harrison M.C."/>
            <person name="Jongepier E."/>
            <person name="Robertson H.M."/>
            <person name="Arning N."/>
            <person name="Bitard-Feildel T."/>
            <person name="Chao H."/>
            <person name="Childers C.P."/>
            <person name="Dinh H."/>
            <person name="Doddapaneni H."/>
            <person name="Dugan S."/>
            <person name="Gowin J."/>
            <person name="Greiner C."/>
            <person name="Han Y."/>
            <person name="Hu H."/>
            <person name="Hughes D.S.T."/>
            <person name="Huylmans A.-K."/>
            <person name="Kemena C."/>
            <person name="Kremer L.P.M."/>
            <person name="Lee S.L."/>
            <person name="Lopez-Ezquerra A."/>
            <person name="Mallet L."/>
            <person name="Monroy-Kuhn J.M."/>
            <person name="Moser A."/>
            <person name="Murali S.C."/>
            <person name="Muzny D.M."/>
            <person name="Otani S."/>
            <person name="Piulachs M.-D."/>
            <person name="Poelchau M."/>
            <person name="Qu J."/>
            <person name="Schaub F."/>
            <person name="Wada-Katsumata A."/>
            <person name="Worley K.C."/>
            <person name="Xie Q."/>
            <person name="Ylla G."/>
            <person name="Poulsen M."/>
            <person name="Gibbs R.A."/>
            <person name="Schal C."/>
            <person name="Richards S."/>
            <person name="Belles X."/>
            <person name="Korb J."/>
            <person name="Bornberg-Bauer E."/>
        </authorList>
    </citation>
    <scope>NUCLEOTIDE SEQUENCE [LARGE SCALE GENOMIC DNA]</scope>
    <source>
        <tissue evidence="2">Whole body</tissue>
    </source>
</reference>
<feature type="region of interest" description="Disordered" evidence="1">
    <location>
        <begin position="52"/>
        <end position="71"/>
    </location>
</feature>
<gene>
    <name evidence="2" type="ORF">B7P43_G02487</name>
</gene>
<organism evidence="2 3">
    <name type="scientific">Cryptotermes secundus</name>
    <dbReference type="NCBI Taxonomy" id="105785"/>
    <lineage>
        <taxon>Eukaryota</taxon>
        <taxon>Metazoa</taxon>
        <taxon>Ecdysozoa</taxon>
        <taxon>Arthropoda</taxon>
        <taxon>Hexapoda</taxon>
        <taxon>Insecta</taxon>
        <taxon>Pterygota</taxon>
        <taxon>Neoptera</taxon>
        <taxon>Polyneoptera</taxon>
        <taxon>Dictyoptera</taxon>
        <taxon>Blattodea</taxon>
        <taxon>Blattoidea</taxon>
        <taxon>Termitoidae</taxon>
        <taxon>Kalotermitidae</taxon>
        <taxon>Cryptotermitinae</taxon>
        <taxon>Cryptotermes</taxon>
    </lineage>
</organism>
<evidence type="ECO:0000313" key="2">
    <source>
        <dbReference type="EMBL" id="PNF23713.1"/>
    </source>
</evidence>
<feature type="compositionally biased region" description="Basic and acidic residues" evidence="1">
    <location>
        <begin position="17"/>
        <end position="29"/>
    </location>
</feature>
<keyword evidence="3" id="KW-1185">Reference proteome</keyword>
<evidence type="ECO:0000313" key="3">
    <source>
        <dbReference type="Proteomes" id="UP000235965"/>
    </source>
</evidence>